<evidence type="ECO:0000256" key="4">
    <source>
        <dbReference type="ARBA" id="ARBA00022723"/>
    </source>
</evidence>
<protein>
    <submittedName>
        <fullName evidence="11">Reductive dehalogenase</fullName>
    </submittedName>
</protein>
<evidence type="ECO:0000256" key="3">
    <source>
        <dbReference type="ARBA" id="ARBA00022485"/>
    </source>
</evidence>
<keyword evidence="8" id="KW-0472">Membrane</keyword>
<reference evidence="11 12" key="1">
    <citation type="submission" date="2015-06" db="EMBL/GenBank/DDBJ databases">
        <title>Genome sequence of the organohalide-respiring Dehalogenimonas alkenigignens type strain (IP3-3T).</title>
        <authorList>
            <person name="Key T.A."/>
            <person name="Richmond D.P."/>
            <person name="Bowman K.S."/>
            <person name="Cho Y.-J."/>
            <person name="Chun J."/>
            <person name="da Costa M.S."/>
            <person name="Rainey F.A."/>
            <person name="Moe W.M."/>
        </authorList>
    </citation>
    <scope>NUCLEOTIDE SEQUENCE [LARGE SCALE GENOMIC DNA]</scope>
    <source>
        <strain evidence="11 12">IP3-3</strain>
    </source>
</reference>
<evidence type="ECO:0000259" key="10">
    <source>
        <dbReference type="PROSITE" id="PS51379"/>
    </source>
</evidence>
<evidence type="ECO:0000256" key="2">
    <source>
        <dbReference type="ARBA" id="ARBA00022475"/>
    </source>
</evidence>
<dbReference type="Gene3D" id="3.30.70.20">
    <property type="match status" value="1"/>
</dbReference>
<dbReference type="RefSeq" id="WP_058439720.1">
    <property type="nucleotide sequence ID" value="NZ_KQ758903.1"/>
</dbReference>
<comment type="caution">
    <text evidence="11">The sequence shown here is derived from an EMBL/GenBank/DDBJ whole genome shotgun (WGS) entry which is preliminary data.</text>
</comment>
<dbReference type="PATRIC" id="fig|1217799.6.peg.1681"/>
<dbReference type="InterPro" id="IPR019546">
    <property type="entry name" value="TAT_signal_bac_arc"/>
</dbReference>
<keyword evidence="6" id="KW-0408">Iron</keyword>
<name>A0A0W0GJR0_9CHLR</name>
<dbReference type="EMBL" id="LFDV01000002">
    <property type="protein sequence ID" value="KTB48785.1"/>
    <property type="molecule type" value="Genomic_DNA"/>
</dbReference>
<dbReference type="InterPro" id="IPR017900">
    <property type="entry name" value="4Fe4S_Fe_S_CS"/>
</dbReference>
<dbReference type="GO" id="GO:0005886">
    <property type="term" value="C:plasma membrane"/>
    <property type="evidence" value="ECO:0007669"/>
    <property type="project" value="UniProtKB-SubCell"/>
</dbReference>
<comment type="subcellular location">
    <subcellularLocation>
        <location evidence="1">Cell membrane</location>
    </subcellularLocation>
</comment>
<keyword evidence="3" id="KW-0004">4Fe-4S</keyword>
<evidence type="ECO:0000313" key="12">
    <source>
        <dbReference type="Proteomes" id="UP000053947"/>
    </source>
</evidence>
<dbReference type="GO" id="GO:0046872">
    <property type="term" value="F:metal ion binding"/>
    <property type="evidence" value="ECO:0007669"/>
    <property type="project" value="UniProtKB-KW"/>
</dbReference>
<comment type="cofactor">
    <cofactor evidence="9">
        <name>corrinoid</name>
        <dbReference type="ChEBI" id="CHEBI:33913"/>
    </cofactor>
</comment>
<accession>A0A0W0GJR0</accession>
<dbReference type="Pfam" id="PF13484">
    <property type="entry name" value="Fer4_16"/>
    <property type="match status" value="1"/>
</dbReference>
<keyword evidence="12" id="KW-1185">Reference proteome</keyword>
<dbReference type="AlphaFoldDB" id="A0A0W0GJR0"/>
<feature type="domain" description="4Fe-4S ferredoxin-type" evidence="10">
    <location>
        <begin position="324"/>
        <end position="356"/>
    </location>
</feature>
<sequence>MSKFHSNISRRDFMKGLGLTGAGMSLAAAGGPLFHDLDELAAGADTHHYRKWWQKERDFEDLTTPIDWDMFRPYDTRKLYMLPLSLVKRQADERNARHVRDVADNTPGGTLRDIALDEATYDNFNMQHLGWQGNIRTASPADRGLPAWQGAPEDNLQMMRAAAHFYGAPRVGAIEVNEHTKRLFDLGTTIWEDIPAAYIDAAGVYHIPSRCRWILTWLTKQNYPQSLYALRTDDTGPDRNKTFELGQASRNASYSHAPQIRWNVTGFLHGLGYLALQPEVRANVPFGLFSGLAEQGRTAYCCSPDYGLSIRYVDWAITDLPLQPTRPIDAGVTEFCKSCKRCAEICPPGALSLDDDTSWEVAGQWNRGGFKGFHQHWQKCAEWGGPHDCSNCQMTCPFNHPPDASIHNMVRAASAVTPALNGFFAGMDRAFGYGRQKSDAEREDWWQRDLSKWPYDELKGFGVKDW</sequence>
<evidence type="ECO:0000256" key="9">
    <source>
        <dbReference type="ARBA" id="ARBA00029374"/>
    </source>
</evidence>
<dbReference type="PROSITE" id="PS51318">
    <property type="entry name" value="TAT"/>
    <property type="match status" value="1"/>
</dbReference>
<dbReference type="STRING" id="1217799.DEALK_16320"/>
<gene>
    <name evidence="11" type="ORF">DEALK_16320</name>
</gene>
<evidence type="ECO:0000256" key="8">
    <source>
        <dbReference type="ARBA" id="ARBA00023136"/>
    </source>
</evidence>
<keyword evidence="5" id="KW-0732">Signal</keyword>
<dbReference type="Proteomes" id="UP000053947">
    <property type="component" value="Unassembled WGS sequence"/>
</dbReference>
<dbReference type="InterPro" id="IPR012832">
    <property type="entry name" value="RDH"/>
</dbReference>
<dbReference type="InterPro" id="IPR006311">
    <property type="entry name" value="TAT_signal"/>
</dbReference>
<keyword evidence="7" id="KW-0411">Iron-sulfur</keyword>
<evidence type="ECO:0000256" key="6">
    <source>
        <dbReference type="ARBA" id="ARBA00023004"/>
    </source>
</evidence>
<evidence type="ECO:0000256" key="7">
    <source>
        <dbReference type="ARBA" id="ARBA00023014"/>
    </source>
</evidence>
<evidence type="ECO:0000256" key="5">
    <source>
        <dbReference type="ARBA" id="ARBA00022729"/>
    </source>
</evidence>
<dbReference type="InterPro" id="IPR017896">
    <property type="entry name" value="4Fe4S_Fe-S-bd"/>
</dbReference>
<dbReference type="OrthoDB" id="145943at2"/>
<dbReference type="NCBIfam" id="TIGR01409">
    <property type="entry name" value="TAT_signal_seq"/>
    <property type="match status" value="1"/>
</dbReference>
<keyword evidence="2" id="KW-1003">Cell membrane</keyword>
<evidence type="ECO:0000256" key="1">
    <source>
        <dbReference type="ARBA" id="ARBA00004236"/>
    </source>
</evidence>
<dbReference type="NCBIfam" id="TIGR02486">
    <property type="entry name" value="RDH"/>
    <property type="match status" value="1"/>
</dbReference>
<dbReference type="SUPFAM" id="SSF54862">
    <property type="entry name" value="4Fe-4S ferredoxins"/>
    <property type="match status" value="1"/>
</dbReference>
<keyword evidence="4" id="KW-0479">Metal-binding</keyword>
<dbReference type="PROSITE" id="PS51379">
    <property type="entry name" value="4FE4S_FER_2"/>
    <property type="match status" value="1"/>
</dbReference>
<organism evidence="11 12">
    <name type="scientific">Dehalogenimonas alkenigignens</name>
    <dbReference type="NCBI Taxonomy" id="1217799"/>
    <lineage>
        <taxon>Bacteria</taxon>
        <taxon>Bacillati</taxon>
        <taxon>Chloroflexota</taxon>
        <taxon>Dehalococcoidia</taxon>
        <taxon>Dehalococcoidales</taxon>
        <taxon>Dehalococcoidaceae</taxon>
        <taxon>Dehalogenimonas</taxon>
    </lineage>
</organism>
<proteinExistence type="predicted"/>
<dbReference type="GO" id="GO:0051539">
    <property type="term" value="F:4 iron, 4 sulfur cluster binding"/>
    <property type="evidence" value="ECO:0007669"/>
    <property type="project" value="UniProtKB-KW"/>
</dbReference>
<dbReference type="PROSITE" id="PS00198">
    <property type="entry name" value="4FE4S_FER_1"/>
    <property type="match status" value="1"/>
</dbReference>
<evidence type="ECO:0000313" key="11">
    <source>
        <dbReference type="EMBL" id="KTB48785.1"/>
    </source>
</evidence>
<dbReference type="Pfam" id="PF10518">
    <property type="entry name" value="TAT_signal"/>
    <property type="match status" value="1"/>
</dbReference>